<dbReference type="AlphaFoldDB" id="A0A556PLG6"/>
<name>A0A556PLG6_9BACI</name>
<sequence>MFLADLLSIKKNDGIATVVIDNPPMNVLSSKVTAELDQSFRQLREDESVKVIILTGAGDRAFMAGADINEFAEEENEQTETPDVQEVFSFIENIPKPTIALLNGYTLGGGLELALTCDIRIAEAHAQVGLPEVNLGLLPGAGGTQRLTRIIGPAKAKEIMFGGDPLSAEEASELGIVNKVVPQGEGKEAAEKFAATYAAKSVQALSRIKRLINSVSEYPLQEGLQLEKQLFNDLFATEDAREGIRAFREKRKPVFTNR</sequence>
<evidence type="ECO:0000313" key="4">
    <source>
        <dbReference type="EMBL" id="TSJ65230.1"/>
    </source>
</evidence>
<proteinExistence type="inferred from homology"/>
<accession>A0A556PLG6</accession>
<dbReference type="OrthoDB" id="9787660at2"/>
<dbReference type="InterPro" id="IPR018376">
    <property type="entry name" value="Enoyl-CoA_hyd/isom_CS"/>
</dbReference>
<dbReference type="Gene3D" id="3.90.226.10">
    <property type="entry name" value="2-enoyl-CoA Hydratase, Chain A, domain 1"/>
    <property type="match status" value="1"/>
</dbReference>
<gene>
    <name evidence="4" type="ORF">FPQ13_07820</name>
</gene>
<dbReference type="FunFam" id="3.90.226.10:FF:000009">
    <property type="entry name" value="Carnitinyl-CoA dehydratase"/>
    <property type="match status" value="1"/>
</dbReference>
<dbReference type="Pfam" id="PF00378">
    <property type="entry name" value="ECH_1"/>
    <property type="match status" value="1"/>
</dbReference>
<dbReference type="PROSITE" id="PS00166">
    <property type="entry name" value="ENOYL_COA_HYDRATASE"/>
    <property type="match status" value="1"/>
</dbReference>
<dbReference type="Proteomes" id="UP000316425">
    <property type="component" value="Unassembled WGS sequence"/>
</dbReference>
<protein>
    <submittedName>
        <fullName evidence="4">Enoyl-CoA hydratase</fullName>
    </submittedName>
</protein>
<evidence type="ECO:0000313" key="5">
    <source>
        <dbReference type="Proteomes" id="UP000316425"/>
    </source>
</evidence>
<dbReference type="RefSeq" id="WP_144088787.1">
    <property type="nucleotide sequence ID" value="NZ_VMHE01000011.1"/>
</dbReference>
<dbReference type="InterPro" id="IPR029045">
    <property type="entry name" value="ClpP/crotonase-like_dom_sf"/>
</dbReference>
<organism evidence="4 5">
    <name type="scientific">Allobacillus salarius</name>
    <dbReference type="NCBI Taxonomy" id="1955272"/>
    <lineage>
        <taxon>Bacteria</taxon>
        <taxon>Bacillati</taxon>
        <taxon>Bacillota</taxon>
        <taxon>Bacilli</taxon>
        <taxon>Bacillales</taxon>
        <taxon>Bacillaceae</taxon>
        <taxon>Allobacillus</taxon>
    </lineage>
</organism>
<dbReference type="PANTHER" id="PTHR11941:SF54">
    <property type="entry name" value="ENOYL-COA HYDRATASE, MITOCHONDRIAL"/>
    <property type="match status" value="1"/>
</dbReference>
<keyword evidence="2" id="KW-0456">Lyase</keyword>
<dbReference type="EMBL" id="VMHE01000011">
    <property type="protein sequence ID" value="TSJ65230.1"/>
    <property type="molecule type" value="Genomic_DNA"/>
</dbReference>
<evidence type="ECO:0000256" key="3">
    <source>
        <dbReference type="RuleBase" id="RU003707"/>
    </source>
</evidence>
<dbReference type="SUPFAM" id="SSF52096">
    <property type="entry name" value="ClpP/crotonase"/>
    <property type="match status" value="1"/>
</dbReference>
<dbReference type="GO" id="GO:0016836">
    <property type="term" value="F:hydro-lyase activity"/>
    <property type="evidence" value="ECO:0007669"/>
    <property type="project" value="UniProtKB-ARBA"/>
</dbReference>
<dbReference type="Gene3D" id="1.10.12.10">
    <property type="entry name" value="Lyase 2-enoyl-coa Hydratase, Chain A, domain 2"/>
    <property type="match status" value="1"/>
</dbReference>
<comment type="similarity">
    <text evidence="1 3">Belongs to the enoyl-CoA hydratase/isomerase family.</text>
</comment>
<evidence type="ECO:0000256" key="2">
    <source>
        <dbReference type="ARBA" id="ARBA00023239"/>
    </source>
</evidence>
<dbReference type="PANTHER" id="PTHR11941">
    <property type="entry name" value="ENOYL-COA HYDRATASE-RELATED"/>
    <property type="match status" value="1"/>
</dbReference>
<dbReference type="InterPro" id="IPR014748">
    <property type="entry name" value="Enoyl-CoA_hydra_C"/>
</dbReference>
<comment type="caution">
    <text evidence="4">The sequence shown here is derived from an EMBL/GenBank/DDBJ whole genome shotgun (WGS) entry which is preliminary data.</text>
</comment>
<dbReference type="CDD" id="cd06558">
    <property type="entry name" value="crotonase-like"/>
    <property type="match status" value="1"/>
</dbReference>
<dbReference type="InterPro" id="IPR001753">
    <property type="entry name" value="Enoyl-CoA_hydra/iso"/>
</dbReference>
<dbReference type="FunFam" id="1.10.12.10:FF:000001">
    <property type="entry name" value="Probable enoyl-CoA hydratase, mitochondrial"/>
    <property type="match status" value="1"/>
</dbReference>
<reference evidence="4 5" key="1">
    <citation type="submission" date="2019-07" db="EMBL/GenBank/DDBJ databases">
        <title>Allobacillus sp. nov. SKP isolated from shrimp paste of Euphausiacea.</title>
        <authorList>
            <person name="Kanchanasin P."/>
            <person name="Tanasupawat S."/>
            <person name="Shi W."/>
            <person name="Wu L."/>
            <person name="Ma J."/>
        </authorList>
    </citation>
    <scope>NUCLEOTIDE SEQUENCE [LARGE SCALE GENOMIC DNA]</scope>
    <source>
        <strain evidence="4 5">SKP4-8</strain>
    </source>
</reference>
<evidence type="ECO:0000256" key="1">
    <source>
        <dbReference type="ARBA" id="ARBA00005254"/>
    </source>
</evidence>
<keyword evidence="5" id="KW-1185">Reference proteome</keyword>
<dbReference type="GO" id="GO:0006635">
    <property type="term" value="P:fatty acid beta-oxidation"/>
    <property type="evidence" value="ECO:0007669"/>
    <property type="project" value="TreeGrafter"/>
</dbReference>